<comment type="similarity">
    <text evidence="1 2">Belongs to the p23/wos2 family.</text>
</comment>
<dbReference type="eggNOG" id="KOG3158">
    <property type="taxonomic scope" value="Eukaryota"/>
</dbReference>
<dbReference type="Gramene" id="OGLUM03G20120.1">
    <property type="protein sequence ID" value="OGLUM03G20120.1"/>
    <property type="gene ID" value="OGLUM03G20120"/>
</dbReference>
<dbReference type="EnsemblPlants" id="OGLUM03G20120.1">
    <property type="protein sequence ID" value="OGLUM03G20120.1"/>
    <property type="gene ID" value="OGLUM03G20120"/>
</dbReference>
<evidence type="ECO:0000313" key="6">
    <source>
        <dbReference type="Proteomes" id="UP000026961"/>
    </source>
</evidence>
<sequence>MESSRAFRKPLTQVSPRGRIYGFALHLLPPPRGAASYTLPPPPPASSPRSSKKNPNPSTPNRHAGREERTTSHRARPNRRSCFPEEKNMSRHPSTKWAQRSDKVFLTIELPDARDVKLNLKPEGQFIFSAKGPADDTPYELDLELFDAVNVEESKAAVAARSICYLIKKAESKWWPRLLKKEGKPPVFLKVDWDKWQDEDDEDIGLGDFGDMDFSKLGMGGPDDDLEDDDEDDTADSANKVNLERKTGTTCFMLQMMKTFKAEGSGEQEAAGEAKP</sequence>
<dbReference type="FunFam" id="2.60.40.790:FF:000013">
    <property type="entry name" value="Very-long-chain (3R)-3-hydroxyacyl-CoA dehydratase"/>
    <property type="match status" value="1"/>
</dbReference>
<feature type="compositionally biased region" description="Low complexity" evidence="3">
    <location>
        <begin position="47"/>
        <end position="62"/>
    </location>
</feature>
<dbReference type="PANTHER" id="PTHR22932:SF11">
    <property type="entry name" value="CO-CHAPERONE PROTEIN P23"/>
    <property type="match status" value="1"/>
</dbReference>
<evidence type="ECO:0000256" key="1">
    <source>
        <dbReference type="ARBA" id="ARBA00025733"/>
    </source>
</evidence>
<feature type="region of interest" description="Disordered" evidence="3">
    <location>
        <begin position="217"/>
        <end position="241"/>
    </location>
</feature>
<dbReference type="PANTHER" id="PTHR22932">
    <property type="entry name" value="TELOMERASE-BINDING PROTEIN P23 HSP90 CO-CHAPERONE"/>
    <property type="match status" value="1"/>
</dbReference>
<evidence type="ECO:0000256" key="2">
    <source>
        <dbReference type="RuleBase" id="RU369032"/>
    </source>
</evidence>
<organism evidence="5">
    <name type="scientific">Oryza glumipatula</name>
    <dbReference type="NCBI Taxonomy" id="40148"/>
    <lineage>
        <taxon>Eukaryota</taxon>
        <taxon>Viridiplantae</taxon>
        <taxon>Streptophyta</taxon>
        <taxon>Embryophyta</taxon>
        <taxon>Tracheophyta</taxon>
        <taxon>Spermatophyta</taxon>
        <taxon>Magnoliopsida</taxon>
        <taxon>Liliopsida</taxon>
        <taxon>Poales</taxon>
        <taxon>Poaceae</taxon>
        <taxon>BOP clade</taxon>
        <taxon>Oryzoideae</taxon>
        <taxon>Oryzeae</taxon>
        <taxon>Oryzinae</taxon>
        <taxon>Oryza</taxon>
    </lineage>
</organism>
<keyword evidence="2" id="KW-0143">Chaperone</keyword>
<keyword evidence="2" id="KW-0539">Nucleus</keyword>
<dbReference type="PROSITE" id="PS51203">
    <property type="entry name" value="CS"/>
    <property type="match status" value="1"/>
</dbReference>
<reference evidence="5" key="2">
    <citation type="submission" date="2018-05" db="EMBL/GenBank/DDBJ databases">
        <title>OgluRS3 (Oryza glumaepatula Reference Sequence Version 3).</title>
        <authorList>
            <person name="Zhang J."/>
            <person name="Kudrna D."/>
            <person name="Lee S."/>
            <person name="Talag J."/>
            <person name="Welchert J."/>
            <person name="Wing R.A."/>
        </authorList>
    </citation>
    <scope>NUCLEOTIDE SEQUENCE [LARGE SCALE GENOMIC DNA]</scope>
</reference>
<dbReference type="InterPro" id="IPR007052">
    <property type="entry name" value="CS_dom"/>
</dbReference>
<dbReference type="STRING" id="40148.A0A0D9Z854"/>
<dbReference type="GO" id="GO:0101031">
    <property type="term" value="C:protein folding chaperone complex"/>
    <property type="evidence" value="ECO:0007669"/>
    <property type="project" value="UniProtKB-ARBA"/>
</dbReference>
<name>A0A0D9Z854_9ORYZ</name>
<protein>
    <recommendedName>
        <fullName evidence="2">Co-chaperone protein p23</fullName>
    </recommendedName>
</protein>
<comment type="subunit">
    <text evidence="2">Interacts with HSP90 in an ATP-dependent manner.</text>
</comment>
<feature type="compositionally biased region" description="Acidic residues" evidence="3">
    <location>
        <begin position="222"/>
        <end position="235"/>
    </location>
</feature>
<keyword evidence="6" id="KW-1185">Reference proteome</keyword>
<dbReference type="GO" id="GO:0006950">
    <property type="term" value="P:response to stress"/>
    <property type="evidence" value="ECO:0007669"/>
    <property type="project" value="UniProtKB-ARBA"/>
</dbReference>
<dbReference type="AlphaFoldDB" id="A0A0D9Z854"/>
<dbReference type="GO" id="GO:0051087">
    <property type="term" value="F:protein-folding chaperone binding"/>
    <property type="evidence" value="ECO:0007669"/>
    <property type="project" value="UniProtKB-ARBA"/>
</dbReference>
<dbReference type="GO" id="GO:0005634">
    <property type="term" value="C:nucleus"/>
    <property type="evidence" value="ECO:0007669"/>
    <property type="project" value="UniProtKB-SubCell"/>
</dbReference>
<dbReference type="CDD" id="cd06465">
    <property type="entry name" value="p23_hB-ind1_like"/>
    <property type="match status" value="1"/>
</dbReference>
<proteinExistence type="inferred from homology"/>
<dbReference type="GO" id="GO:0051879">
    <property type="term" value="F:Hsp90 protein binding"/>
    <property type="evidence" value="ECO:0007669"/>
    <property type="project" value="UniProtKB-UniRule"/>
</dbReference>
<dbReference type="GO" id="GO:0005829">
    <property type="term" value="C:cytosol"/>
    <property type="evidence" value="ECO:0007669"/>
    <property type="project" value="TreeGrafter"/>
</dbReference>
<dbReference type="Gene3D" id="2.60.40.790">
    <property type="match status" value="1"/>
</dbReference>
<keyword evidence="2" id="KW-0963">Cytoplasm</keyword>
<dbReference type="GO" id="GO:0051131">
    <property type="term" value="P:chaperone-mediated protein complex assembly"/>
    <property type="evidence" value="ECO:0007669"/>
    <property type="project" value="TreeGrafter"/>
</dbReference>
<accession>A0A0D9Z854</accession>
<evidence type="ECO:0000256" key="3">
    <source>
        <dbReference type="SAM" id="MobiDB-lite"/>
    </source>
</evidence>
<comment type="function">
    <text evidence="2">Acts as a co-chaperone for HSP90.</text>
</comment>
<comment type="subcellular location">
    <subcellularLocation>
        <location evidence="2">Cytoplasm</location>
    </subcellularLocation>
    <subcellularLocation>
        <location evidence="2">Nucleus</location>
    </subcellularLocation>
</comment>
<evidence type="ECO:0000313" key="5">
    <source>
        <dbReference type="EnsemblPlants" id="OGLUM03G20120.1"/>
    </source>
</evidence>
<dbReference type="GO" id="GO:0006457">
    <property type="term" value="P:protein folding"/>
    <property type="evidence" value="ECO:0007669"/>
    <property type="project" value="TreeGrafter"/>
</dbReference>
<dbReference type="Proteomes" id="UP000026961">
    <property type="component" value="Chromosome 3"/>
</dbReference>
<dbReference type="InterPro" id="IPR008978">
    <property type="entry name" value="HSP20-like_chaperone"/>
</dbReference>
<dbReference type="SUPFAM" id="SSF49764">
    <property type="entry name" value="HSP20-like chaperones"/>
    <property type="match status" value="1"/>
</dbReference>
<feature type="domain" description="CS" evidence="4">
    <location>
        <begin position="90"/>
        <end position="179"/>
    </location>
</feature>
<dbReference type="InterPro" id="IPR045250">
    <property type="entry name" value="p23-like"/>
</dbReference>
<feature type="region of interest" description="Disordered" evidence="3">
    <location>
        <begin position="31"/>
        <end position="96"/>
    </location>
</feature>
<reference evidence="5" key="1">
    <citation type="submission" date="2015-04" db="UniProtKB">
        <authorList>
            <consortium name="EnsemblPlants"/>
        </authorList>
    </citation>
    <scope>IDENTIFICATION</scope>
</reference>
<evidence type="ECO:0000259" key="4">
    <source>
        <dbReference type="PROSITE" id="PS51203"/>
    </source>
</evidence>
<dbReference type="Pfam" id="PF04969">
    <property type="entry name" value="CS"/>
    <property type="match status" value="1"/>
</dbReference>